<reference evidence="3" key="1">
    <citation type="submission" date="2025-08" db="UniProtKB">
        <authorList>
            <consortium name="RefSeq"/>
        </authorList>
    </citation>
    <scope>IDENTIFICATION</scope>
    <source>
        <tissue evidence="3">Muscle</tissue>
    </source>
</reference>
<proteinExistence type="predicted"/>
<sequence>MVGMSKSGSRYGRRSNWFKIHCLIQDRAETNEQLRYENKDIKSEYRESTSLISSNGVTQSSYVNEAVKSYIPYDTKLSPSSFRNRESSKNSYERKENIGHQLLTLPHVSPVSSLNSNKFLFHCNNGAFITKTRKLWNMNVNYTHSPRFHAENNIYPVVKSPKEGWPVVRDHGTDMPEQETPIDLTVKKSSSSPITSHSFLLIDQRSPSDSTESSPNMNAVESPLDLTRKIC</sequence>
<evidence type="ECO:0000256" key="1">
    <source>
        <dbReference type="SAM" id="MobiDB-lite"/>
    </source>
</evidence>
<dbReference type="Proteomes" id="UP000694941">
    <property type="component" value="Unplaced"/>
</dbReference>
<accession>A0ABM1T660</accession>
<dbReference type="GeneID" id="106467460"/>
<evidence type="ECO:0000313" key="2">
    <source>
        <dbReference type="Proteomes" id="UP000694941"/>
    </source>
</evidence>
<gene>
    <name evidence="3" type="primary">LOC106467460</name>
</gene>
<protein>
    <submittedName>
        <fullName evidence="3">Uncharacterized protein LOC106467460</fullName>
    </submittedName>
</protein>
<name>A0ABM1T660_LIMPO</name>
<dbReference type="RefSeq" id="XP_022251366.1">
    <property type="nucleotide sequence ID" value="XM_022395658.1"/>
</dbReference>
<feature type="compositionally biased region" description="Polar residues" evidence="1">
    <location>
        <begin position="205"/>
        <end position="219"/>
    </location>
</feature>
<feature type="region of interest" description="Disordered" evidence="1">
    <location>
        <begin position="202"/>
        <end position="231"/>
    </location>
</feature>
<evidence type="ECO:0000313" key="3">
    <source>
        <dbReference type="RefSeq" id="XP_022251366.1"/>
    </source>
</evidence>
<organism evidence="2 3">
    <name type="scientific">Limulus polyphemus</name>
    <name type="common">Atlantic horseshoe crab</name>
    <dbReference type="NCBI Taxonomy" id="6850"/>
    <lineage>
        <taxon>Eukaryota</taxon>
        <taxon>Metazoa</taxon>
        <taxon>Ecdysozoa</taxon>
        <taxon>Arthropoda</taxon>
        <taxon>Chelicerata</taxon>
        <taxon>Merostomata</taxon>
        <taxon>Xiphosura</taxon>
        <taxon>Limulidae</taxon>
        <taxon>Limulus</taxon>
    </lineage>
</organism>
<keyword evidence="2" id="KW-1185">Reference proteome</keyword>